<evidence type="ECO:0000259" key="4">
    <source>
        <dbReference type="PROSITE" id="PS50995"/>
    </source>
</evidence>
<dbReference type="GO" id="GO:0003677">
    <property type="term" value="F:DNA binding"/>
    <property type="evidence" value="ECO:0007669"/>
    <property type="project" value="UniProtKB-KW"/>
</dbReference>
<dbReference type="SUPFAM" id="SSF46785">
    <property type="entry name" value="Winged helix' DNA-binding domain"/>
    <property type="match status" value="1"/>
</dbReference>
<keyword evidence="2 5" id="KW-0238">DNA-binding</keyword>
<dbReference type="STRING" id="1123243.SAMN02745190_01401"/>
<keyword evidence="3" id="KW-0804">Transcription</keyword>
<protein>
    <submittedName>
        <fullName evidence="5">DNA-binding transcriptional regulator, MarR family</fullName>
    </submittedName>
</protein>
<evidence type="ECO:0000256" key="3">
    <source>
        <dbReference type="ARBA" id="ARBA00023163"/>
    </source>
</evidence>
<keyword evidence="6" id="KW-1185">Reference proteome</keyword>
<dbReference type="Gene3D" id="1.10.10.10">
    <property type="entry name" value="Winged helix-like DNA-binding domain superfamily/Winged helix DNA-binding domain"/>
    <property type="match status" value="1"/>
</dbReference>
<dbReference type="InterPro" id="IPR036388">
    <property type="entry name" value="WH-like_DNA-bd_sf"/>
</dbReference>
<dbReference type="PANTHER" id="PTHR42756:SF1">
    <property type="entry name" value="TRANSCRIPTIONAL REPRESSOR OF EMRAB OPERON"/>
    <property type="match status" value="1"/>
</dbReference>
<dbReference type="PRINTS" id="PR00598">
    <property type="entry name" value="HTHMARR"/>
</dbReference>
<accession>A0A1M4X953</accession>
<organism evidence="5 6">
    <name type="scientific">Schwartzia succinivorans DSM 10502</name>
    <dbReference type="NCBI Taxonomy" id="1123243"/>
    <lineage>
        <taxon>Bacteria</taxon>
        <taxon>Bacillati</taxon>
        <taxon>Bacillota</taxon>
        <taxon>Negativicutes</taxon>
        <taxon>Selenomonadales</taxon>
        <taxon>Selenomonadaceae</taxon>
        <taxon>Schwartzia</taxon>
    </lineage>
</organism>
<feature type="domain" description="HTH marR-type" evidence="4">
    <location>
        <begin position="12"/>
        <end position="151"/>
    </location>
</feature>
<dbReference type="SMART" id="SM00347">
    <property type="entry name" value="HTH_MARR"/>
    <property type="match status" value="1"/>
</dbReference>
<evidence type="ECO:0000256" key="1">
    <source>
        <dbReference type="ARBA" id="ARBA00023015"/>
    </source>
</evidence>
<name>A0A1M4X953_9FIRM</name>
<evidence type="ECO:0000256" key="2">
    <source>
        <dbReference type="ARBA" id="ARBA00023125"/>
    </source>
</evidence>
<keyword evidence="1" id="KW-0805">Transcription regulation</keyword>
<dbReference type="PROSITE" id="PS50995">
    <property type="entry name" value="HTH_MARR_2"/>
    <property type="match status" value="1"/>
</dbReference>
<dbReference type="AlphaFoldDB" id="A0A1M4X953"/>
<dbReference type="Pfam" id="PF01047">
    <property type="entry name" value="MarR"/>
    <property type="match status" value="1"/>
</dbReference>
<dbReference type="InterPro" id="IPR000835">
    <property type="entry name" value="HTH_MarR-typ"/>
</dbReference>
<proteinExistence type="predicted"/>
<dbReference type="Proteomes" id="UP000184404">
    <property type="component" value="Unassembled WGS sequence"/>
</dbReference>
<reference evidence="5 6" key="1">
    <citation type="submission" date="2016-11" db="EMBL/GenBank/DDBJ databases">
        <authorList>
            <person name="Jaros S."/>
            <person name="Januszkiewicz K."/>
            <person name="Wedrychowicz H."/>
        </authorList>
    </citation>
    <scope>NUCLEOTIDE SEQUENCE [LARGE SCALE GENOMIC DNA]</scope>
    <source>
        <strain evidence="5 6">DSM 10502</strain>
    </source>
</reference>
<dbReference type="GO" id="GO:0003700">
    <property type="term" value="F:DNA-binding transcription factor activity"/>
    <property type="evidence" value="ECO:0007669"/>
    <property type="project" value="InterPro"/>
</dbReference>
<dbReference type="InterPro" id="IPR036390">
    <property type="entry name" value="WH_DNA-bd_sf"/>
</dbReference>
<gene>
    <name evidence="5" type="ORF">SAMN02745190_01401</name>
</gene>
<sequence>MTSIIDFINYIGVKIMQDNLAIAHSFGCLHRNAKAYIVDACRAWNLTYSEYVLLLRLYEEEGRSQEELAAELDLDKAAITRSIQLLEQKNFLRRETDAKDKRRKHLFVTEYARTQQNELQDILGTWVEYLSEGISKSEQDIVVQALTKLAVRSGEADFIGNVRKRIRKEVKRS</sequence>
<dbReference type="PANTHER" id="PTHR42756">
    <property type="entry name" value="TRANSCRIPTIONAL REGULATOR, MARR"/>
    <property type="match status" value="1"/>
</dbReference>
<evidence type="ECO:0000313" key="6">
    <source>
        <dbReference type="Proteomes" id="UP000184404"/>
    </source>
</evidence>
<dbReference type="EMBL" id="FQUG01000005">
    <property type="protein sequence ID" value="SHE90050.1"/>
    <property type="molecule type" value="Genomic_DNA"/>
</dbReference>
<evidence type="ECO:0000313" key="5">
    <source>
        <dbReference type="EMBL" id="SHE90050.1"/>
    </source>
</evidence>